<keyword evidence="3" id="KW-1133">Transmembrane helix</keyword>
<dbReference type="PRINTS" id="PR00834">
    <property type="entry name" value="PROTEASES2C"/>
</dbReference>
<dbReference type="InterPro" id="IPR009003">
    <property type="entry name" value="Peptidase_S1_PA"/>
</dbReference>
<dbReference type="SMART" id="SM00228">
    <property type="entry name" value="PDZ"/>
    <property type="match status" value="1"/>
</dbReference>
<name>A0A1G2F249_9BACT</name>
<dbReference type="SUPFAM" id="SSF50494">
    <property type="entry name" value="Trypsin-like serine proteases"/>
    <property type="match status" value="1"/>
</dbReference>
<dbReference type="PANTHER" id="PTHR43343">
    <property type="entry name" value="PEPTIDASE S12"/>
    <property type="match status" value="1"/>
</dbReference>
<keyword evidence="3" id="KW-0812">Transmembrane</keyword>
<dbReference type="Pfam" id="PF13180">
    <property type="entry name" value="PDZ_2"/>
    <property type="match status" value="1"/>
</dbReference>
<feature type="domain" description="PDZ" evidence="4">
    <location>
        <begin position="321"/>
        <end position="403"/>
    </location>
</feature>
<keyword evidence="1" id="KW-0645">Protease</keyword>
<comment type="caution">
    <text evidence="5">The sequence shown here is derived from an EMBL/GenBank/DDBJ whole genome shotgun (WGS) entry which is preliminary data.</text>
</comment>
<dbReference type="InterPro" id="IPR001478">
    <property type="entry name" value="PDZ"/>
</dbReference>
<dbReference type="GO" id="GO:0004252">
    <property type="term" value="F:serine-type endopeptidase activity"/>
    <property type="evidence" value="ECO:0007669"/>
    <property type="project" value="InterPro"/>
</dbReference>
<dbReference type="STRING" id="1801726.A3H02_02735"/>
<accession>A0A1G2F249</accession>
<dbReference type="Gene3D" id="2.30.42.10">
    <property type="match status" value="1"/>
</dbReference>
<organism evidence="5 6">
    <name type="scientific">Candidatus Niyogibacteria bacterium RIFCSPLOWO2_12_FULL_41_13</name>
    <dbReference type="NCBI Taxonomy" id="1801726"/>
    <lineage>
        <taxon>Bacteria</taxon>
        <taxon>Candidatus Niyogiibacteriota</taxon>
    </lineage>
</organism>
<reference evidence="5 6" key="1">
    <citation type="journal article" date="2016" name="Nat. Commun.">
        <title>Thousands of microbial genomes shed light on interconnected biogeochemical processes in an aquifer system.</title>
        <authorList>
            <person name="Anantharaman K."/>
            <person name="Brown C.T."/>
            <person name="Hug L.A."/>
            <person name="Sharon I."/>
            <person name="Castelle C.J."/>
            <person name="Probst A.J."/>
            <person name="Thomas B.C."/>
            <person name="Singh A."/>
            <person name="Wilkins M.J."/>
            <person name="Karaoz U."/>
            <person name="Brodie E.L."/>
            <person name="Williams K.H."/>
            <person name="Hubbard S.S."/>
            <person name="Banfield J.F."/>
        </authorList>
    </citation>
    <scope>NUCLEOTIDE SEQUENCE [LARGE SCALE GENOMIC DNA]</scope>
</reference>
<sequence length="419" mass="45447">MDIDKLTKTQFVLLILLVSFMTSLATAIITATLVKQAPPLFTQSITKVIEKIKPEEREKPAVSPVNPIIITQEDLIVKLVSETSPAVVSIIATKDLPVIERYFINPFENDELFKRFFGEGLSPDFKIPQYRQKGTELQQVSSGTGFFVSSDGFLLTNRHVVEDKEASYSVVMNDGRKFEAKVLARDPFYDIAILKVEAGRVSFVKLGDSNKLKIGQTAVAIGNALGEFQNTVSAGVISGLRRTVIATGSAKGPEILQDVIQTDAAINPGNSGGPLLDLNGRAIGLNVATARGAENIGFSLPINLAKKAIEDVKTLGKISYPFLGVRYAIITPELQKEKNLPVDYGALVSEVIDKSPAKELGLKKEDIILEFSGEKINKENSLAKLIAKKKVGDMVNLKVLQAGKEAVLKATLAEVPENL</sequence>
<keyword evidence="2" id="KW-0378">Hydrolase</keyword>
<dbReference type="PANTHER" id="PTHR43343:SF3">
    <property type="entry name" value="PROTEASE DO-LIKE 8, CHLOROPLASTIC"/>
    <property type="match status" value="1"/>
</dbReference>
<dbReference type="Gene3D" id="2.40.10.120">
    <property type="match status" value="1"/>
</dbReference>
<dbReference type="InterPro" id="IPR051201">
    <property type="entry name" value="Chloro_Bact_Ser_Proteases"/>
</dbReference>
<evidence type="ECO:0000313" key="5">
    <source>
        <dbReference type="EMBL" id="OGZ32063.1"/>
    </source>
</evidence>
<dbReference type="GO" id="GO:0006508">
    <property type="term" value="P:proteolysis"/>
    <property type="evidence" value="ECO:0007669"/>
    <property type="project" value="UniProtKB-KW"/>
</dbReference>
<dbReference type="Pfam" id="PF13365">
    <property type="entry name" value="Trypsin_2"/>
    <property type="match status" value="1"/>
</dbReference>
<keyword evidence="3" id="KW-0472">Membrane</keyword>
<evidence type="ECO:0000256" key="3">
    <source>
        <dbReference type="SAM" id="Phobius"/>
    </source>
</evidence>
<proteinExistence type="predicted"/>
<dbReference type="EMBL" id="MHMS01000015">
    <property type="protein sequence ID" value="OGZ32063.1"/>
    <property type="molecule type" value="Genomic_DNA"/>
</dbReference>
<dbReference type="AlphaFoldDB" id="A0A1G2F249"/>
<dbReference type="Proteomes" id="UP000176787">
    <property type="component" value="Unassembled WGS sequence"/>
</dbReference>
<feature type="transmembrane region" description="Helical" evidence="3">
    <location>
        <begin position="12"/>
        <end position="34"/>
    </location>
</feature>
<evidence type="ECO:0000256" key="1">
    <source>
        <dbReference type="ARBA" id="ARBA00022670"/>
    </source>
</evidence>
<evidence type="ECO:0000256" key="2">
    <source>
        <dbReference type="ARBA" id="ARBA00022801"/>
    </source>
</evidence>
<dbReference type="InterPro" id="IPR036034">
    <property type="entry name" value="PDZ_sf"/>
</dbReference>
<protein>
    <recommendedName>
        <fullName evidence="4">PDZ domain-containing protein</fullName>
    </recommendedName>
</protein>
<evidence type="ECO:0000313" key="6">
    <source>
        <dbReference type="Proteomes" id="UP000176787"/>
    </source>
</evidence>
<dbReference type="SUPFAM" id="SSF50156">
    <property type="entry name" value="PDZ domain-like"/>
    <property type="match status" value="1"/>
</dbReference>
<gene>
    <name evidence="5" type="ORF">A3H02_02735</name>
</gene>
<dbReference type="InterPro" id="IPR001940">
    <property type="entry name" value="Peptidase_S1C"/>
</dbReference>
<evidence type="ECO:0000259" key="4">
    <source>
        <dbReference type="SMART" id="SM00228"/>
    </source>
</evidence>